<dbReference type="InterPro" id="IPR013105">
    <property type="entry name" value="TPR_2"/>
</dbReference>
<evidence type="ECO:0000256" key="1">
    <source>
        <dbReference type="ARBA" id="ARBA00022737"/>
    </source>
</evidence>
<dbReference type="PROSITE" id="PS50005">
    <property type="entry name" value="TPR"/>
    <property type="match status" value="3"/>
</dbReference>
<feature type="repeat" description="TPR" evidence="3">
    <location>
        <begin position="18"/>
        <end position="51"/>
    </location>
</feature>
<dbReference type="PANTHER" id="PTHR44943:SF4">
    <property type="entry name" value="TPR REPEAT-CONTAINING PROTEIN MJ0798"/>
    <property type="match status" value="1"/>
</dbReference>
<accession>A0ABV4XPY7</accession>
<feature type="repeat" description="TPR" evidence="3">
    <location>
        <begin position="52"/>
        <end position="85"/>
    </location>
</feature>
<keyword evidence="1" id="KW-0677">Repeat</keyword>
<feature type="repeat" description="TPR" evidence="3">
    <location>
        <begin position="86"/>
        <end position="119"/>
    </location>
</feature>
<name>A0ABV4XPY7_9CYAN</name>
<evidence type="ECO:0000256" key="3">
    <source>
        <dbReference type="PROSITE-ProRule" id="PRU00339"/>
    </source>
</evidence>
<proteinExistence type="predicted"/>
<dbReference type="Pfam" id="PF00515">
    <property type="entry name" value="TPR_1"/>
    <property type="match status" value="2"/>
</dbReference>
<dbReference type="Gene3D" id="1.25.40.10">
    <property type="entry name" value="Tetratricopeptide repeat domain"/>
    <property type="match status" value="1"/>
</dbReference>
<dbReference type="Pfam" id="PF07719">
    <property type="entry name" value="TPR_2"/>
    <property type="match status" value="1"/>
</dbReference>
<dbReference type="PROSITE" id="PS50293">
    <property type="entry name" value="TPR_REGION"/>
    <property type="match status" value="1"/>
</dbReference>
<evidence type="ECO:0000313" key="4">
    <source>
        <dbReference type="EMBL" id="MFB2893768.1"/>
    </source>
</evidence>
<evidence type="ECO:0000256" key="2">
    <source>
        <dbReference type="ARBA" id="ARBA00022803"/>
    </source>
</evidence>
<dbReference type="InterPro" id="IPR011990">
    <property type="entry name" value="TPR-like_helical_dom_sf"/>
</dbReference>
<dbReference type="SMART" id="SM00028">
    <property type="entry name" value="TPR"/>
    <property type="match status" value="3"/>
</dbReference>
<dbReference type="InterPro" id="IPR051685">
    <property type="entry name" value="Ycf3/AcsC/BcsC/TPR_MFPF"/>
</dbReference>
<gene>
    <name evidence="4" type="ORF">ACE1CI_12720</name>
</gene>
<protein>
    <submittedName>
        <fullName evidence="4">Tetratricopeptide repeat protein</fullName>
    </submittedName>
</protein>
<sequence length="140" mass="16197">MEIYPNIMNIFEQNEQNPEFWDGHGCALCENEKYGEALAAFEKAIAINPNYCQAWNNRGNAFCGMKRYAEALFSYDKAVAIKPDYHQAWFNRGLLLAEMQAYGNAIESYERAIAINPDPRYIHAREKIWLNKKLHTTVEA</sequence>
<dbReference type="SUPFAM" id="SSF48452">
    <property type="entry name" value="TPR-like"/>
    <property type="match status" value="1"/>
</dbReference>
<keyword evidence="2 3" id="KW-0802">TPR repeat</keyword>
<keyword evidence="5" id="KW-1185">Reference proteome</keyword>
<dbReference type="InterPro" id="IPR019734">
    <property type="entry name" value="TPR_rpt"/>
</dbReference>
<reference evidence="4 5" key="1">
    <citation type="submission" date="2024-09" db="EMBL/GenBank/DDBJ databases">
        <title>Floridaenema gen nov. (Aerosakkonemataceae, Aerosakkonematales ord. nov., Cyanobacteria) from benthic tropical and subtropical fresh waters, with the description of four new species.</title>
        <authorList>
            <person name="Moretto J.A."/>
            <person name="Berthold D.E."/>
            <person name="Lefler F.W."/>
            <person name="Huang I.-S."/>
            <person name="Laughinghouse H. IV."/>
        </authorList>
    </citation>
    <scope>NUCLEOTIDE SEQUENCE [LARGE SCALE GENOMIC DNA]</scope>
    <source>
        <strain evidence="4 5">BLCC-F50</strain>
    </source>
</reference>
<organism evidence="4 5">
    <name type="scientific">Floridaenema flaviceps BLCC-F50</name>
    <dbReference type="NCBI Taxonomy" id="3153642"/>
    <lineage>
        <taxon>Bacteria</taxon>
        <taxon>Bacillati</taxon>
        <taxon>Cyanobacteriota</taxon>
        <taxon>Cyanophyceae</taxon>
        <taxon>Oscillatoriophycideae</taxon>
        <taxon>Aerosakkonematales</taxon>
        <taxon>Aerosakkonemataceae</taxon>
        <taxon>Floridanema</taxon>
        <taxon>Floridanema flaviceps</taxon>
    </lineage>
</organism>
<comment type="caution">
    <text evidence="4">The sequence shown here is derived from an EMBL/GenBank/DDBJ whole genome shotgun (WGS) entry which is preliminary data.</text>
</comment>
<dbReference type="Proteomes" id="UP001576784">
    <property type="component" value="Unassembled WGS sequence"/>
</dbReference>
<evidence type="ECO:0000313" key="5">
    <source>
        <dbReference type="Proteomes" id="UP001576784"/>
    </source>
</evidence>
<dbReference type="EMBL" id="JBHFNR010000085">
    <property type="protein sequence ID" value="MFB2893768.1"/>
    <property type="molecule type" value="Genomic_DNA"/>
</dbReference>
<dbReference type="PANTHER" id="PTHR44943">
    <property type="entry name" value="CELLULOSE SYNTHASE OPERON PROTEIN C"/>
    <property type="match status" value="1"/>
</dbReference>